<dbReference type="GO" id="GO:0005829">
    <property type="term" value="C:cytosol"/>
    <property type="evidence" value="ECO:0007669"/>
    <property type="project" value="TreeGrafter"/>
</dbReference>
<evidence type="ECO:0000256" key="2">
    <source>
        <dbReference type="ARBA" id="ARBA00022723"/>
    </source>
</evidence>
<dbReference type="eggNOG" id="KOG3022">
    <property type="taxonomic scope" value="Eukaryota"/>
</dbReference>
<protein>
    <recommendedName>
        <fullName evidence="8">CobQ/CobB/MinD/ParA nucleotide binding domain-containing protein</fullName>
    </recommendedName>
</protein>
<dbReference type="PANTHER" id="PTHR23264:SF19">
    <property type="entry name" value="CYTOSOLIC FE-S CLUSTER ASSEMBLY FACTOR NUBP2"/>
    <property type="match status" value="1"/>
</dbReference>
<keyword evidence="5" id="KW-0408">Iron</keyword>
<dbReference type="EnsemblMetazoa" id="Aqu2.1.17282_001">
    <property type="protein sequence ID" value="Aqu2.1.17282_001"/>
    <property type="gene ID" value="Aqu2.1.17282"/>
</dbReference>
<dbReference type="GO" id="GO:0046872">
    <property type="term" value="F:metal ion binding"/>
    <property type="evidence" value="ECO:0007669"/>
    <property type="project" value="UniProtKB-KW"/>
</dbReference>
<dbReference type="PANTHER" id="PTHR23264">
    <property type="entry name" value="NUCLEOTIDE-BINDING PROTEIN NBP35 YEAST -RELATED"/>
    <property type="match status" value="1"/>
</dbReference>
<name>A0A1X7TQF5_AMPQE</name>
<dbReference type="Gene3D" id="3.40.50.300">
    <property type="entry name" value="P-loop containing nucleotide triphosphate hydrolases"/>
    <property type="match status" value="1"/>
</dbReference>
<dbReference type="SUPFAM" id="SSF52540">
    <property type="entry name" value="P-loop containing nucleoside triphosphate hydrolases"/>
    <property type="match status" value="1"/>
</dbReference>
<dbReference type="STRING" id="400682.A0A1X7TQF5"/>
<dbReference type="InterPro" id="IPR019591">
    <property type="entry name" value="Mrp/NBP35_ATP-bd"/>
</dbReference>
<evidence type="ECO:0000256" key="1">
    <source>
        <dbReference type="ARBA" id="ARBA00022485"/>
    </source>
</evidence>
<keyword evidence="3" id="KW-0547">Nucleotide-binding</keyword>
<dbReference type="InterPro" id="IPR033756">
    <property type="entry name" value="YlxH/NBP35"/>
</dbReference>
<organism evidence="7">
    <name type="scientific">Amphimedon queenslandica</name>
    <name type="common">Sponge</name>
    <dbReference type="NCBI Taxonomy" id="400682"/>
    <lineage>
        <taxon>Eukaryota</taxon>
        <taxon>Metazoa</taxon>
        <taxon>Porifera</taxon>
        <taxon>Demospongiae</taxon>
        <taxon>Heteroscleromorpha</taxon>
        <taxon>Haplosclerida</taxon>
        <taxon>Niphatidae</taxon>
        <taxon>Amphimedon</taxon>
    </lineage>
</organism>
<evidence type="ECO:0000313" key="7">
    <source>
        <dbReference type="EnsemblMetazoa" id="Aqu2.1.17282_001"/>
    </source>
</evidence>
<keyword evidence="1" id="KW-0004">4Fe-4S</keyword>
<dbReference type="GO" id="GO:0016226">
    <property type="term" value="P:iron-sulfur cluster assembly"/>
    <property type="evidence" value="ECO:0007669"/>
    <property type="project" value="InterPro"/>
</dbReference>
<sequence length="134" mass="14861">MAASANRARAREALFLRLAFERRNHEEAVRFLGLQDPKVLYSLYRDEPDLLCYSKGMAEKERNNPSRVDHVILVLSGKGGVGKSTVTRQIALGLVEEGKKVGILDIDLCGPSIPHMFSLTGRDVRQGTDGWIPV</sequence>
<dbReference type="InterPro" id="IPR027417">
    <property type="entry name" value="P-loop_NTPase"/>
</dbReference>
<dbReference type="Pfam" id="PF10609">
    <property type="entry name" value="ParA"/>
    <property type="match status" value="1"/>
</dbReference>
<evidence type="ECO:0000256" key="5">
    <source>
        <dbReference type="ARBA" id="ARBA00023004"/>
    </source>
</evidence>
<dbReference type="AlphaFoldDB" id="A0A1X7TQF5"/>
<reference evidence="7" key="1">
    <citation type="submission" date="2017-05" db="UniProtKB">
        <authorList>
            <consortium name="EnsemblMetazoa"/>
        </authorList>
    </citation>
    <scope>IDENTIFICATION</scope>
</reference>
<dbReference type="GO" id="GO:0005524">
    <property type="term" value="F:ATP binding"/>
    <property type="evidence" value="ECO:0007669"/>
    <property type="project" value="UniProtKB-KW"/>
</dbReference>
<evidence type="ECO:0000256" key="4">
    <source>
        <dbReference type="ARBA" id="ARBA00022840"/>
    </source>
</evidence>
<evidence type="ECO:0000256" key="3">
    <source>
        <dbReference type="ARBA" id="ARBA00022741"/>
    </source>
</evidence>
<dbReference type="GO" id="GO:0140663">
    <property type="term" value="F:ATP-dependent FeS chaperone activity"/>
    <property type="evidence" value="ECO:0007669"/>
    <property type="project" value="InterPro"/>
</dbReference>
<dbReference type="OrthoDB" id="1741334at2759"/>
<dbReference type="GO" id="GO:0051539">
    <property type="term" value="F:4 iron, 4 sulfur cluster binding"/>
    <property type="evidence" value="ECO:0007669"/>
    <property type="project" value="UniProtKB-KW"/>
</dbReference>
<keyword evidence="6" id="KW-0411">Iron-sulfur</keyword>
<evidence type="ECO:0008006" key="8">
    <source>
        <dbReference type="Google" id="ProtNLM"/>
    </source>
</evidence>
<evidence type="ECO:0000256" key="6">
    <source>
        <dbReference type="ARBA" id="ARBA00023014"/>
    </source>
</evidence>
<dbReference type="InParanoid" id="A0A1X7TQF5"/>
<accession>A0A1X7TQF5</accession>
<keyword evidence="4" id="KW-0067">ATP-binding</keyword>
<keyword evidence="2" id="KW-0479">Metal-binding</keyword>
<proteinExistence type="predicted"/>